<dbReference type="PRINTS" id="PR00146">
    <property type="entry name" value="DHPICSNTHASE"/>
</dbReference>
<dbReference type="InterPro" id="IPR020625">
    <property type="entry name" value="Schiff_base-form_aldolases_AS"/>
</dbReference>
<dbReference type="Gene3D" id="3.20.20.70">
    <property type="entry name" value="Aldolase class I"/>
    <property type="match status" value="1"/>
</dbReference>
<dbReference type="PANTHER" id="PTHR12128:SF66">
    <property type="entry name" value="4-HYDROXY-2-OXOGLUTARATE ALDOLASE, MITOCHONDRIAL"/>
    <property type="match status" value="1"/>
</dbReference>
<comment type="similarity">
    <text evidence="1 4">Belongs to the DapA family.</text>
</comment>
<feature type="active site" description="Proton donor/acceptor" evidence="5">
    <location>
        <position position="135"/>
    </location>
</feature>
<dbReference type="EMBL" id="LN899819">
    <property type="protein sequence ID" value="CUV12204.1"/>
    <property type="molecule type" value="Genomic_DNA"/>
</dbReference>
<evidence type="ECO:0000256" key="6">
    <source>
        <dbReference type="PIRSR" id="PIRSR001365-2"/>
    </source>
</evidence>
<dbReference type="PANTHER" id="PTHR12128">
    <property type="entry name" value="DIHYDRODIPICOLINATE SYNTHASE"/>
    <property type="match status" value="1"/>
</dbReference>
<reference evidence="7" key="1">
    <citation type="submission" date="2015-10" db="EMBL/GenBank/DDBJ databases">
        <authorList>
            <person name="Gilbert D.G."/>
        </authorList>
    </citation>
    <scope>NUCLEOTIDE SEQUENCE</scope>
    <source>
        <strain evidence="7">Phyl III-seqv23</strain>
    </source>
</reference>
<organism evidence="7">
    <name type="scientific">Ralstonia solanacearum</name>
    <name type="common">Pseudomonas solanacearum</name>
    <dbReference type="NCBI Taxonomy" id="305"/>
    <lineage>
        <taxon>Bacteria</taxon>
        <taxon>Pseudomonadati</taxon>
        <taxon>Pseudomonadota</taxon>
        <taxon>Betaproteobacteria</taxon>
        <taxon>Burkholderiales</taxon>
        <taxon>Burkholderiaceae</taxon>
        <taxon>Ralstonia</taxon>
        <taxon>Ralstonia solanacearum species complex</taxon>
    </lineage>
</organism>
<dbReference type="InterPro" id="IPR002220">
    <property type="entry name" value="DapA-like"/>
</dbReference>
<evidence type="ECO:0000256" key="1">
    <source>
        <dbReference type="ARBA" id="ARBA00007592"/>
    </source>
</evidence>
<dbReference type="GO" id="GO:0044281">
    <property type="term" value="P:small molecule metabolic process"/>
    <property type="evidence" value="ECO:0007669"/>
    <property type="project" value="UniProtKB-ARBA"/>
</dbReference>
<keyword evidence="3" id="KW-0704">Schiff base</keyword>
<feature type="active site" description="Schiff-base intermediate with substrate" evidence="5">
    <location>
        <position position="163"/>
    </location>
</feature>
<dbReference type="SUPFAM" id="SSF51569">
    <property type="entry name" value="Aldolase"/>
    <property type="match status" value="1"/>
</dbReference>
<name>A0A0S4TQC8_RALSL</name>
<dbReference type="GO" id="GO:0008840">
    <property type="term" value="F:4-hydroxy-tetrahydrodipicolinate synthase activity"/>
    <property type="evidence" value="ECO:0007669"/>
    <property type="project" value="TreeGrafter"/>
</dbReference>
<feature type="binding site" evidence="6">
    <location>
        <position position="205"/>
    </location>
    <ligand>
        <name>pyruvate</name>
        <dbReference type="ChEBI" id="CHEBI:15361"/>
    </ligand>
</feature>
<gene>
    <name evidence="7" type="ORF">RUN39_v1_320097</name>
</gene>
<evidence type="ECO:0000256" key="5">
    <source>
        <dbReference type="PIRSR" id="PIRSR001365-1"/>
    </source>
</evidence>
<keyword evidence="2 4" id="KW-0456">Lyase</keyword>
<protein>
    <submittedName>
        <fullName evidence="7">Dihydrodipicolinate synthetase</fullName>
    </submittedName>
</protein>
<proteinExistence type="inferred from homology"/>
<dbReference type="PROSITE" id="PS00666">
    <property type="entry name" value="DHDPS_2"/>
    <property type="match status" value="1"/>
</dbReference>
<feature type="binding site" evidence="6">
    <location>
        <position position="47"/>
    </location>
    <ligand>
        <name>pyruvate</name>
        <dbReference type="ChEBI" id="CHEBI:15361"/>
    </ligand>
</feature>
<evidence type="ECO:0000256" key="3">
    <source>
        <dbReference type="ARBA" id="ARBA00023270"/>
    </source>
</evidence>
<evidence type="ECO:0000256" key="2">
    <source>
        <dbReference type="ARBA" id="ARBA00023239"/>
    </source>
</evidence>
<dbReference type="PIRSF" id="PIRSF001365">
    <property type="entry name" value="DHDPS"/>
    <property type="match status" value="1"/>
</dbReference>
<evidence type="ECO:0000256" key="4">
    <source>
        <dbReference type="PIRNR" id="PIRNR001365"/>
    </source>
</evidence>
<dbReference type="InterPro" id="IPR013785">
    <property type="entry name" value="Aldolase_TIM"/>
</dbReference>
<dbReference type="GO" id="GO:0005829">
    <property type="term" value="C:cytosol"/>
    <property type="evidence" value="ECO:0007669"/>
    <property type="project" value="TreeGrafter"/>
</dbReference>
<accession>A0A0S4TQC8</accession>
<sequence length="297" mass="31846">MEMSFEGVHTPLVTPFKVDGEIDHDLLGKHAANLAGRVSGLGIGGTTGEYYALSFDERVRTFNTVAQAAGGQSYLTAGINATTTREVIALGQEAKRAGLSALLVAAPYYTQPTQDELLAHLLKVDDALDMPIMLYNFPARTGTAIGDDVLATVLDRPNFIAMKESTGDIGHLHHLITHFGDKLVVSCGMDDQALEFFAWGAKSWVGGASNFIPEAHTALFDACVKRGDFALGRQLMAQLLPVLELLERSGKFIQYVRYGCELAGVPVGVARAPLGGLTDAERSAFAAVVQPLLRQDQ</sequence>
<dbReference type="CDD" id="cd00408">
    <property type="entry name" value="DHDPS-like"/>
    <property type="match status" value="1"/>
</dbReference>
<dbReference type="Pfam" id="PF00701">
    <property type="entry name" value="DHDPS"/>
    <property type="match status" value="1"/>
</dbReference>
<evidence type="ECO:0000313" key="7">
    <source>
        <dbReference type="EMBL" id="CUV12204.1"/>
    </source>
</evidence>
<dbReference type="AlphaFoldDB" id="A0A0S4TQC8"/>
<dbReference type="SMART" id="SM01130">
    <property type="entry name" value="DHDPS"/>
    <property type="match status" value="1"/>
</dbReference>